<keyword evidence="6" id="KW-1185">Reference proteome</keyword>
<evidence type="ECO:0000256" key="1">
    <source>
        <dbReference type="ARBA" id="ARBA00012528"/>
    </source>
</evidence>
<name>A0A3E1R8K4_9BURK</name>
<reference evidence="5 6" key="1">
    <citation type="submission" date="2018-05" db="EMBL/GenBank/DDBJ databases">
        <title>Rhodoferax soyangensis sp.nov., isolated from an oligotrophic freshwater lake.</title>
        <authorList>
            <person name="Park M."/>
        </authorList>
    </citation>
    <scope>NUCLEOTIDE SEQUENCE [LARGE SCALE GENOMIC DNA]</scope>
    <source>
        <strain evidence="5 6">IMCC26218</strain>
    </source>
</reference>
<dbReference type="SMART" id="SM00267">
    <property type="entry name" value="GGDEF"/>
    <property type="match status" value="1"/>
</dbReference>
<dbReference type="GO" id="GO:0052621">
    <property type="term" value="F:diguanylate cyclase activity"/>
    <property type="evidence" value="ECO:0007669"/>
    <property type="project" value="UniProtKB-EC"/>
</dbReference>
<comment type="caution">
    <text evidence="5">The sequence shown here is derived from an EMBL/GenBank/DDBJ whole genome shotgun (WGS) entry which is preliminary data.</text>
</comment>
<comment type="catalytic activity">
    <reaction evidence="2">
        <text>2 GTP = 3',3'-c-di-GMP + 2 diphosphate</text>
        <dbReference type="Rhea" id="RHEA:24898"/>
        <dbReference type="ChEBI" id="CHEBI:33019"/>
        <dbReference type="ChEBI" id="CHEBI:37565"/>
        <dbReference type="ChEBI" id="CHEBI:58805"/>
        <dbReference type="EC" id="2.7.7.65"/>
    </reaction>
</comment>
<protein>
    <recommendedName>
        <fullName evidence="1">diguanylate cyclase</fullName>
        <ecNumber evidence="1">2.7.7.65</ecNumber>
    </recommendedName>
</protein>
<keyword evidence="3" id="KW-1133">Transmembrane helix</keyword>
<dbReference type="Pfam" id="PF13185">
    <property type="entry name" value="GAF_2"/>
    <property type="match status" value="1"/>
</dbReference>
<dbReference type="CDD" id="cd01949">
    <property type="entry name" value="GGDEF"/>
    <property type="match status" value="1"/>
</dbReference>
<dbReference type="Pfam" id="PF00990">
    <property type="entry name" value="GGDEF"/>
    <property type="match status" value="1"/>
</dbReference>
<proteinExistence type="predicted"/>
<dbReference type="PROSITE" id="PS50887">
    <property type="entry name" value="GGDEF"/>
    <property type="match status" value="1"/>
</dbReference>
<keyword evidence="3" id="KW-0472">Membrane</keyword>
<dbReference type="PANTHER" id="PTHR45138:SF9">
    <property type="entry name" value="DIGUANYLATE CYCLASE DGCM-RELATED"/>
    <property type="match status" value="1"/>
</dbReference>
<dbReference type="NCBIfam" id="TIGR00254">
    <property type="entry name" value="GGDEF"/>
    <property type="match status" value="1"/>
</dbReference>
<evidence type="ECO:0000256" key="2">
    <source>
        <dbReference type="ARBA" id="ARBA00034247"/>
    </source>
</evidence>
<sequence>MQLNSLTLRAGLAVVSLAQVAIVVATLVALSVYGQDFAPLAVAIATGLLLTAAAAFLVHRRFQALKEASRRLSLLAEMNVQVNREILLNEDIELIYRTILNYLFSVFDTATTGSILILGEDGRLTFAASRGFTEEFVGKFQLRLEDSFLYQITKGEIQEARLITRDDFARIETVFKPGQWDYQTVISAPLFVGDRLFGLLNLDSPVSGTYDAQDVEIVERFRTQIEIGLLARERYTTNIKRYQVDALTGLLTRRYFEDLFKLSLDRATRHQDCFVIALFDVDELKYVNDTFGHLAGDQMLLSVANVLRASCRNSDIIGRLGGDEFIASYHLTDIKAMEKNIANIRNRLRARTTRLGDTEHRLSFSYGLASFPEDGADQDTLIAAADKRLYAMKSASR</sequence>
<feature type="transmembrane region" description="Helical" evidence="3">
    <location>
        <begin position="12"/>
        <end position="34"/>
    </location>
</feature>
<dbReference type="InterPro" id="IPR043128">
    <property type="entry name" value="Rev_trsase/Diguanyl_cyclase"/>
</dbReference>
<dbReference type="InterPro" id="IPR029787">
    <property type="entry name" value="Nucleotide_cyclase"/>
</dbReference>
<dbReference type="EMBL" id="QFZK01000014">
    <property type="protein sequence ID" value="RFO95573.1"/>
    <property type="molecule type" value="Genomic_DNA"/>
</dbReference>
<dbReference type="SUPFAM" id="SSF55073">
    <property type="entry name" value="Nucleotide cyclase"/>
    <property type="match status" value="1"/>
</dbReference>
<feature type="domain" description="GGDEF" evidence="4">
    <location>
        <begin position="272"/>
        <end position="397"/>
    </location>
</feature>
<dbReference type="InterPro" id="IPR000160">
    <property type="entry name" value="GGDEF_dom"/>
</dbReference>
<dbReference type="SUPFAM" id="SSF55781">
    <property type="entry name" value="GAF domain-like"/>
    <property type="match status" value="1"/>
</dbReference>
<dbReference type="InterPro" id="IPR050469">
    <property type="entry name" value="Diguanylate_Cyclase"/>
</dbReference>
<accession>A0A3E1R8K4</accession>
<feature type="transmembrane region" description="Helical" evidence="3">
    <location>
        <begin position="40"/>
        <end position="58"/>
    </location>
</feature>
<dbReference type="AlphaFoldDB" id="A0A3E1R8K4"/>
<evidence type="ECO:0000256" key="3">
    <source>
        <dbReference type="SAM" id="Phobius"/>
    </source>
</evidence>
<organism evidence="5 6">
    <name type="scientific">Rhodoferax lacus</name>
    <dbReference type="NCBI Taxonomy" id="2184758"/>
    <lineage>
        <taxon>Bacteria</taxon>
        <taxon>Pseudomonadati</taxon>
        <taxon>Pseudomonadota</taxon>
        <taxon>Betaproteobacteria</taxon>
        <taxon>Burkholderiales</taxon>
        <taxon>Comamonadaceae</taxon>
        <taxon>Rhodoferax</taxon>
    </lineage>
</organism>
<dbReference type="EC" id="2.7.7.65" evidence="1"/>
<evidence type="ECO:0000259" key="4">
    <source>
        <dbReference type="PROSITE" id="PS50887"/>
    </source>
</evidence>
<dbReference type="Gene3D" id="3.30.450.40">
    <property type="match status" value="1"/>
</dbReference>
<dbReference type="Proteomes" id="UP000260665">
    <property type="component" value="Unassembled WGS sequence"/>
</dbReference>
<gene>
    <name evidence="5" type="ORF">DIC66_17370</name>
</gene>
<dbReference type="InterPro" id="IPR003018">
    <property type="entry name" value="GAF"/>
</dbReference>
<dbReference type="PANTHER" id="PTHR45138">
    <property type="entry name" value="REGULATORY COMPONENTS OF SENSORY TRANSDUCTION SYSTEM"/>
    <property type="match status" value="1"/>
</dbReference>
<evidence type="ECO:0000313" key="5">
    <source>
        <dbReference type="EMBL" id="RFO95573.1"/>
    </source>
</evidence>
<dbReference type="Gene3D" id="3.30.70.270">
    <property type="match status" value="1"/>
</dbReference>
<evidence type="ECO:0000313" key="6">
    <source>
        <dbReference type="Proteomes" id="UP000260665"/>
    </source>
</evidence>
<keyword evidence="3" id="KW-0812">Transmembrane</keyword>
<dbReference type="InterPro" id="IPR029016">
    <property type="entry name" value="GAF-like_dom_sf"/>
</dbReference>